<evidence type="ECO:0000256" key="6">
    <source>
        <dbReference type="ARBA" id="ARBA00022723"/>
    </source>
</evidence>
<dbReference type="AlphaFoldDB" id="A0A4P9XY36"/>
<dbReference type="GO" id="GO:0005737">
    <property type="term" value="C:cytoplasm"/>
    <property type="evidence" value="ECO:0007669"/>
    <property type="project" value="TreeGrafter"/>
</dbReference>
<keyword evidence="8" id="KW-0752">Steroid biosynthesis</keyword>
<dbReference type="EC" id="5.3.3.2" evidence="4"/>
<dbReference type="InterPro" id="IPR000086">
    <property type="entry name" value="NUDIX_hydrolase_dom"/>
</dbReference>
<evidence type="ECO:0000256" key="8">
    <source>
        <dbReference type="ARBA" id="ARBA00022955"/>
    </source>
</evidence>
<keyword evidence="10" id="KW-0414">Isoprene biosynthesis</keyword>
<comment type="similarity">
    <text evidence="3">Belongs to the IPP isomerase type 1 family.</text>
</comment>
<evidence type="ECO:0000313" key="15">
    <source>
        <dbReference type="Proteomes" id="UP000267251"/>
    </source>
</evidence>
<evidence type="ECO:0000256" key="10">
    <source>
        <dbReference type="ARBA" id="ARBA00023229"/>
    </source>
</evidence>
<dbReference type="CDD" id="cd02885">
    <property type="entry name" value="NUDIX_IPP_Isomerase"/>
    <property type="match status" value="1"/>
</dbReference>
<evidence type="ECO:0000256" key="12">
    <source>
        <dbReference type="ARBA" id="ARBA00029294"/>
    </source>
</evidence>
<dbReference type="Proteomes" id="UP000267251">
    <property type="component" value="Unassembled WGS sequence"/>
</dbReference>
<dbReference type="PROSITE" id="PS51462">
    <property type="entry name" value="NUDIX"/>
    <property type="match status" value="1"/>
</dbReference>
<dbReference type="FunFam" id="3.90.79.10:FF:000012">
    <property type="entry name" value="Isopentenyl-diphosphate Delta-isomerase 1"/>
    <property type="match status" value="1"/>
</dbReference>
<proteinExistence type="inferred from homology"/>
<gene>
    <name evidence="14" type="ORF">BJ684DRAFT_13093</name>
</gene>
<dbReference type="EMBL" id="KZ989022">
    <property type="protein sequence ID" value="RKP11308.1"/>
    <property type="molecule type" value="Genomic_DNA"/>
</dbReference>
<evidence type="ECO:0000256" key="1">
    <source>
        <dbReference type="ARBA" id="ARBA00001946"/>
    </source>
</evidence>
<dbReference type="InterPro" id="IPR015797">
    <property type="entry name" value="NUDIX_hydrolase-like_dom_sf"/>
</dbReference>
<evidence type="ECO:0000313" key="14">
    <source>
        <dbReference type="EMBL" id="RKP11308.1"/>
    </source>
</evidence>
<feature type="domain" description="Nudix hydrolase" evidence="13">
    <location>
        <begin position="50"/>
        <end position="198"/>
    </location>
</feature>
<keyword evidence="15" id="KW-1185">Reference proteome</keyword>
<dbReference type="GO" id="GO:0046872">
    <property type="term" value="F:metal ion binding"/>
    <property type="evidence" value="ECO:0007669"/>
    <property type="project" value="UniProtKB-KW"/>
</dbReference>
<sequence length="226" mass="26092">MAPLDLQQYDAEQARLMEERCILVDETDKAVGAESKKNCHLVELIESQNLLHRAFSVFIFSPTTGKLLLQQRSSDKITFPDAFTNTCCSHPLDFPTENTSDPLEGVRVAAQRKLEQELGIPPAQVAPSTFHYLTRIHYKAPSDGLWGEHEVDYILFHLGEPDLNVNPNEVRSIRWVSQDELREMMAQSELILTPWFRMIAETFLFKWWDQLDNLEALHDPKTIHKF</sequence>
<protein>
    <recommendedName>
        <fullName evidence="4">isopentenyl-diphosphate Delta-isomerase</fullName>
        <ecNumber evidence="4">5.3.3.2</ecNumber>
    </recommendedName>
</protein>
<evidence type="ECO:0000259" key="13">
    <source>
        <dbReference type="PROSITE" id="PS51462"/>
    </source>
</evidence>
<evidence type="ECO:0000256" key="3">
    <source>
        <dbReference type="ARBA" id="ARBA00007579"/>
    </source>
</evidence>
<comment type="catalytic activity">
    <reaction evidence="12">
        <text>isopentenyl diphosphate = dimethylallyl diphosphate</text>
        <dbReference type="Rhea" id="RHEA:23284"/>
        <dbReference type="ChEBI" id="CHEBI:57623"/>
        <dbReference type="ChEBI" id="CHEBI:128769"/>
        <dbReference type="EC" id="5.3.3.2"/>
    </reaction>
    <physiologicalReaction direction="left-to-right" evidence="12">
        <dbReference type="Rhea" id="RHEA:23285"/>
    </physiologicalReaction>
</comment>
<dbReference type="InterPro" id="IPR011876">
    <property type="entry name" value="IsopentenylPP_isomerase_typ1"/>
</dbReference>
<dbReference type="OrthoDB" id="510307at2759"/>
<accession>A0A4P9XY36</accession>
<evidence type="ECO:0000256" key="9">
    <source>
        <dbReference type="ARBA" id="ARBA00023098"/>
    </source>
</evidence>
<evidence type="ECO:0000256" key="11">
    <source>
        <dbReference type="ARBA" id="ARBA00023235"/>
    </source>
</evidence>
<evidence type="ECO:0000256" key="2">
    <source>
        <dbReference type="ARBA" id="ARBA00004826"/>
    </source>
</evidence>
<dbReference type="PANTHER" id="PTHR10885">
    <property type="entry name" value="ISOPENTENYL-DIPHOSPHATE DELTA-ISOMERASE"/>
    <property type="match status" value="1"/>
</dbReference>
<keyword evidence="6" id="KW-0479">Metal-binding</keyword>
<dbReference type="GO" id="GO:0050992">
    <property type="term" value="P:dimethylallyl diphosphate biosynthetic process"/>
    <property type="evidence" value="ECO:0007669"/>
    <property type="project" value="UniProtKB-UniPathway"/>
</dbReference>
<keyword evidence="9" id="KW-0443">Lipid metabolism</keyword>
<dbReference type="UniPathway" id="UPA00059">
    <property type="reaction ID" value="UER00104"/>
</dbReference>
<keyword evidence="5" id="KW-0444">Lipid biosynthesis</keyword>
<dbReference type="NCBIfam" id="TIGR02150">
    <property type="entry name" value="IPP_isom_1"/>
    <property type="match status" value="1"/>
</dbReference>
<comment type="cofactor">
    <cofactor evidence="1">
        <name>Mg(2+)</name>
        <dbReference type="ChEBI" id="CHEBI:18420"/>
    </cofactor>
</comment>
<keyword evidence="11 14" id="KW-0413">Isomerase</keyword>
<organism evidence="14 15">
    <name type="scientific">Piptocephalis cylindrospora</name>
    <dbReference type="NCBI Taxonomy" id="1907219"/>
    <lineage>
        <taxon>Eukaryota</taxon>
        <taxon>Fungi</taxon>
        <taxon>Fungi incertae sedis</taxon>
        <taxon>Zoopagomycota</taxon>
        <taxon>Zoopagomycotina</taxon>
        <taxon>Zoopagomycetes</taxon>
        <taxon>Zoopagales</taxon>
        <taxon>Piptocephalidaceae</taxon>
        <taxon>Piptocephalis</taxon>
    </lineage>
</organism>
<comment type="pathway">
    <text evidence="2">Isoprenoid biosynthesis; dimethylallyl diphosphate biosynthesis; dimethylallyl diphosphate from isopentenyl diphosphate: step 1/1.</text>
</comment>
<dbReference type="PIRSF" id="PIRSF018427">
    <property type="entry name" value="Isopntndiph_ism"/>
    <property type="match status" value="1"/>
</dbReference>
<dbReference type="SUPFAM" id="SSF55811">
    <property type="entry name" value="Nudix"/>
    <property type="match status" value="1"/>
</dbReference>
<evidence type="ECO:0000256" key="4">
    <source>
        <dbReference type="ARBA" id="ARBA00012057"/>
    </source>
</evidence>
<name>A0A4P9XY36_9FUNG</name>
<keyword evidence="7" id="KW-0460">Magnesium</keyword>
<dbReference type="Gene3D" id="3.90.79.10">
    <property type="entry name" value="Nucleoside Triphosphate Pyrophosphohydrolase"/>
    <property type="match status" value="1"/>
</dbReference>
<evidence type="ECO:0000256" key="7">
    <source>
        <dbReference type="ARBA" id="ARBA00022842"/>
    </source>
</evidence>
<dbReference type="PANTHER" id="PTHR10885:SF0">
    <property type="entry name" value="ISOPENTENYL-DIPHOSPHATE DELTA-ISOMERASE"/>
    <property type="match status" value="1"/>
</dbReference>
<evidence type="ECO:0000256" key="5">
    <source>
        <dbReference type="ARBA" id="ARBA00022516"/>
    </source>
</evidence>
<dbReference type="Pfam" id="PF00293">
    <property type="entry name" value="NUDIX"/>
    <property type="match status" value="1"/>
</dbReference>
<dbReference type="GO" id="GO:0006694">
    <property type="term" value="P:steroid biosynthetic process"/>
    <property type="evidence" value="ECO:0007669"/>
    <property type="project" value="UniProtKB-KW"/>
</dbReference>
<dbReference type="GO" id="GO:0009240">
    <property type="term" value="P:isopentenyl diphosphate biosynthetic process"/>
    <property type="evidence" value="ECO:0007669"/>
    <property type="project" value="TreeGrafter"/>
</dbReference>
<dbReference type="GO" id="GO:0004452">
    <property type="term" value="F:isopentenyl-diphosphate delta-isomerase activity"/>
    <property type="evidence" value="ECO:0007669"/>
    <property type="project" value="UniProtKB-EC"/>
</dbReference>
<reference evidence="15" key="1">
    <citation type="journal article" date="2018" name="Nat. Microbiol.">
        <title>Leveraging single-cell genomics to expand the fungal tree of life.</title>
        <authorList>
            <person name="Ahrendt S.R."/>
            <person name="Quandt C.A."/>
            <person name="Ciobanu D."/>
            <person name="Clum A."/>
            <person name="Salamov A."/>
            <person name="Andreopoulos B."/>
            <person name="Cheng J.F."/>
            <person name="Woyke T."/>
            <person name="Pelin A."/>
            <person name="Henrissat B."/>
            <person name="Reynolds N.K."/>
            <person name="Benny G.L."/>
            <person name="Smith M.E."/>
            <person name="James T.Y."/>
            <person name="Grigoriev I.V."/>
        </authorList>
    </citation>
    <scope>NUCLEOTIDE SEQUENCE [LARGE SCALE GENOMIC DNA]</scope>
</reference>